<dbReference type="EMBL" id="CP121196">
    <property type="protein sequence ID" value="XBH18715.1"/>
    <property type="molecule type" value="Genomic_DNA"/>
</dbReference>
<dbReference type="EMBL" id="CP121196">
    <property type="protein sequence ID" value="XBH18704.1"/>
    <property type="molecule type" value="Genomic_DNA"/>
</dbReference>
<dbReference type="RefSeq" id="WP_348263927.1">
    <property type="nucleotide sequence ID" value="NZ_CP121196.1"/>
</dbReference>
<name>A0AAU7DLZ6_9BACT</name>
<reference evidence="1" key="1">
    <citation type="submission" date="2023-03" db="EMBL/GenBank/DDBJ databases">
        <title>Edaphobacter sp.</title>
        <authorList>
            <person name="Huber K.J."/>
            <person name="Papendorf J."/>
            <person name="Pilke C."/>
            <person name="Bunk B."/>
            <person name="Sproeer C."/>
            <person name="Pester M."/>
        </authorList>
    </citation>
    <scope>NUCLEOTIDE SEQUENCE</scope>
    <source>
        <strain evidence="1">DSM 110680</strain>
    </source>
</reference>
<evidence type="ECO:0000313" key="1">
    <source>
        <dbReference type="EMBL" id="XBH18704.1"/>
    </source>
</evidence>
<dbReference type="InterPro" id="IPR010982">
    <property type="entry name" value="Lambda_DNA-bd_dom_sf"/>
</dbReference>
<dbReference type="GO" id="GO:0003677">
    <property type="term" value="F:DNA binding"/>
    <property type="evidence" value="ECO:0007669"/>
    <property type="project" value="InterPro"/>
</dbReference>
<dbReference type="Gene3D" id="1.10.260.40">
    <property type="entry name" value="lambda repressor-like DNA-binding domains"/>
    <property type="match status" value="1"/>
</dbReference>
<dbReference type="Pfam" id="PF13560">
    <property type="entry name" value="HTH_31"/>
    <property type="match status" value="1"/>
</dbReference>
<evidence type="ECO:0000313" key="2">
    <source>
        <dbReference type="EMBL" id="XBH18715.1"/>
    </source>
</evidence>
<accession>A0AAU7DLZ6</accession>
<organism evidence="1">
    <name type="scientific">Telmatobacter sp. DSM 110680</name>
    <dbReference type="NCBI Taxonomy" id="3036704"/>
    <lineage>
        <taxon>Bacteria</taxon>
        <taxon>Pseudomonadati</taxon>
        <taxon>Acidobacteriota</taxon>
        <taxon>Terriglobia</taxon>
        <taxon>Terriglobales</taxon>
        <taxon>Acidobacteriaceae</taxon>
        <taxon>Telmatobacter</taxon>
    </lineage>
</organism>
<protein>
    <submittedName>
        <fullName evidence="1">Helix-turn-helix transcriptional regulator</fullName>
    </submittedName>
</protein>
<proteinExistence type="predicted"/>
<gene>
    <name evidence="1" type="ORF">P8935_05175</name>
    <name evidence="2" type="ORF">P8935_05230</name>
</gene>
<sequence>MSRSIQPPSCPNLSRRQVWGQFFGDLVRDVRVEKGRTVKEAAAESGIEVAEWKAVEAGRVPTSRELIHRMADGLTIDHMGMASLVLFCHEAWEK</sequence>
<dbReference type="AlphaFoldDB" id="A0AAU7DLZ6"/>
<dbReference type="SUPFAM" id="SSF47413">
    <property type="entry name" value="lambda repressor-like DNA-binding domains"/>
    <property type="match status" value="1"/>
</dbReference>